<evidence type="ECO:0000256" key="9">
    <source>
        <dbReference type="RuleBase" id="RU004016"/>
    </source>
</evidence>
<evidence type="ECO:0000256" key="6">
    <source>
        <dbReference type="ARBA" id="ARBA00023316"/>
    </source>
</evidence>
<dbReference type="GO" id="GO:0008360">
    <property type="term" value="P:regulation of cell shape"/>
    <property type="evidence" value="ECO:0007669"/>
    <property type="project" value="UniProtKB-KW"/>
</dbReference>
<dbReference type="PANTHER" id="PTHR21581:SF33">
    <property type="entry name" value="D-ALANYL-D-ALANINE CARBOXYPEPTIDASE DACB"/>
    <property type="match status" value="1"/>
</dbReference>
<evidence type="ECO:0000256" key="8">
    <source>
        <dbReference type="PIRSR" id="PIRSR618044-2"/>
    </source>
</evidence>
<reference evidence="12 13" key="1">
    <citation type="submission" date="2013-12" db="EMBL/GenBank/DDBJ databases">
        <authorList>
            <consortium name="DOE Joint Genome Institute"/>
            <person name="Smidt H."/>
            <person name="Huntemann M."/>
            <person name="Han J."/>
            <person name="Chen A."/>
            <person name="Kyrpides N."/>
            <person name="Mavromatis K."/>
            <person name="Markowitz V."/>
            <person name="Palaniappan K."/>
            <person name="Ivanova N."/>
            <person name="Schaumberg A."/>
            <person name="Pati A."/>
            <person name="Liolios K."/>
            <person name="Nordberg H.P."/>
            <person name="Cantor M.N."/>
            <person name="Hua S.X."/>
            <person name="Woyke T."/>
        </authorList>
    </citation>
    <scope>NUCLEOTIDE SEQUENCE [LARGE SCALE GENOMIC DNA]</scope>
    <source>
        <strain evidence="13">DSM 15288</strain>
    </source>
</reference>
<feature type="transmembrane region" description="Helical" evidence="10">
    <location>
        <begin position="21"/>
        <end position="41"/>
    </location>
</feature>
<dbReference type="InterPro" id="IPR018044">
    <property type="entry name" value="Peptidase_S11"/>
</dbReference>
<dbReference type="SUPFAM" id="SSF56601">
    <property type="entry name" value="beta-lactamase/transpeptidase-like"/>
    <property type="match status" value="1"/>
</dbReference>
<keyword evidence="5" id="KW-0573">Peptidoglycan synthesis</keyword>
<evidence type="ECO:0000256" key="4">
    <source>
        <dbReference type="ARBA" id="ARBA00022960"/>
    </source>
</evidence>
<protein>
    <submittedName>
        <fullName evidence="12">Peptidase S11</fullName>
    </submittedName>
</protein>
<evidence type="ECO:0000256" key="7">
    <source>
        <dbReference type="PIRSR" id="PIRSR618044-1"/>
    </source>
</evidence>
<evidence type="ECO:0000256" key="1">
    <source>
        <dbReference type="ARBA" id="ARBA00007164"/>
    </source>
</evidence>
<keyword evidence="2" id="KW-0732">Signal</keyword>
<evidence type="ECO:0000256" key="2">
    <source>
        <dbReference type="ARBA" id="ARBA00022729"/>
    </source>
</evidence>
<feature type="active site" description="Acyl-ester intermediate" evidence="7">
    <location>
        <position position="96"/>
    </location>
</feature>
<dbReference type="PRINTS" id="PR00725">
    <property type="entry name" value="DADACBPTASE1"/>
</dbReference>
<accession>W0EDT8</accession>
<evidence type="ECO:0000256" key="3">
    <source>
        <dbReference type="ARBA" id="ARBA00022801"/>
    </source>
</evidence>
<dbReference type="GO" id="GO:0006508">
    <property type="term" value="P:proteolysis"/>
    <property type="evidence" value="ECO:0007669"/>
    <property type="project" value="InterPro"/>
</dbReference>
<keyword evidence="10" id="KW-1133">Transmembrane helix</keyword>
<dbReference type="InterPro" id="IPR012338">
    <property type="entry name" value="Beta-lactam/transpept-like"/>
</dbReference>
<name>W0EDT8_9FIRM</name>
<dbReference type="Pfam" id="PF00768">
    <property type="entry name" value="Peptidase_S11"/>
    <property type="match status" value="1"/>
</dbReference>
<keyword evidence="6" id="KW-0961">Cell wall biogenesis/degradation</keyword>
<dbReference type="EMBL" id="CP007032">
    <property type="protein sequence ID" value="AHF07226.1"/>
    <property type="molecule type" value="Genomic_DNA"/>
</dbReference>
<dbReference type="HOGENOM" id="CLU_011372_1_0_9"/>
<feature type="active site" evidence="7">
    <location>
        <position position="163"/>
    </location>
</feature>
<dbReference type="InterPro" id="IPR001967">
    <property type="entry name" value="Peptidase_S11_N"/>
</dbReference>
<feature type="active site" description="Proton acceptor" evidence="7">
    <location>
        <position position="99"/>
    </location>
</feature>
<dbReference type="AlphaFoldDB" id="W0EDT8"/>
<keyword evidence="4" id="KW-0133">Cell shape</keyword>
<keyword evidence="3" id="KW-0378">Hydrolase</keyword>
<evidence type="ECO:0000313" key="12">
    <source>
        <dbReference type="EMBL" id="AHF07226.1"/>
    </source>
</evidence>
<evidence type="ECO:0000256" key="5">
    <source>
        <dbReference type="ARBA" id="ARBA00022984"/>
    </source>
</evidence>
<dbReference type="GO" id="GO:0009002">
    <property type="term" value="F:serine-type D-Ala-D-Ala carboxypeptidase activity"/>
    <property type="evidence" value="ECO:0007669"/>
    <property type="project" value="InterPro"/>
</dbReference>
<sequence>MTQSPSTPPTTKRPQMPPLPIKGILVSLLVVLLVVGGSIQITRPVPPVDAKATTQSITLPGQLSVSFPDQGESAVGTENLGVIASTSDQSPVAIASVTKIMTAYLVLKAHPLKPGEEGPTLTMSAQDFAGYQEGANNGHSVLKIAEGEQLTEKQMLEGLMLPSGDNIADTLGRWVAGSDQAFVDKMNETAKALGMTQTHYADASGVNPATVSNAVDQIKIAQAAMSDPIFREIVAMPQATLPVAGTVYNVNSMLGKHGIVGIKTGSMTVAGGNFVSATPVKVGSQTHYIIGAVLGQKTLQSLQSALDANAKILDQVRPQFKLYPLTEPAEGFGQITTAWHSSSPLKATEPVQIFGYPGMKLTYSINMTQNPLPIKANQAIGTLEIEQAGQTVLEVPLENSQPINAPGYFWRLIRF</sequence>
<evidence type="ECO:0000259" key="11">
    <source>
        <dbReference type="Pfam" id="PF00768"/>
    </source>
</evidence>
<dbReference type="STRING" id="871968.DESME_09390"/>
<dbReference type="Proteomes" id="UP000010847">
    <property type="component" value="Chromosome"/>
</dbReference>
<dbReference type="eggNOG" id="COG1686">
    <property type="taxonomic scope" value="Bacteria"/>
</dbReference>
<feature type="binding site" evidence="8">
    <location>
        <position position="263"/>
    </location>
    <ligand>
        <name>substrate</name>
    </ligand>
</feature>
<dbReference type="Gene3D" id="3.40.710.10">
    <property type="entry name" value="DD-peptidase/beta-lactamase superfamily"/>
    <property type="match status" value="1"/>
</dbReference>
<keyword evidence="10" id="KW-0472">Membrane</keyword>
<dbReference type="GO" id="GO:0009252">
    <property type="term" value="P:peptidoglycan biosynthetic process"/>
    <property type="evidence" value="ECO:0007669"/>
    <property type="project" value="UniProtKB-KW"/>
</dbReference>
<dbReference type="OrthoDB" id="9791132at2"/>
<dbReference type="KEGG" id="dmt:DESME_09390"/>
<comment type="similarity">
    <text evidence="1 9">Belongs to the peptidase S11 family.</text>
</comment>
<evidence type="ECO:0000256" key="10">
    <source>
        <dbReference type="SAM" id="Phobius"/>
    </source>
</evidence>
<dbReference type="RefSeq" id="WP_006718373.1">
    <property type="nucleotide sequence ID" value="NZ_CP007032.1"/>
</dbReference>
<keyword evidence="10" id="KW-0812">Transmembrane</keyword>
<dbReference type="PANTHER" id="PTHR21581">
    <property type="entry name" value="D-ALANYL-D-ALANINE CARBOXYPEPTIDASE"/>
    <property type="match status" value="1"/>
</dbReference>
<gene>
    <name evidence="12" type="ORF">DESME_09390</name>
</gene>
<organism evidence="12 13">
    <name type="scientific">Desulfitobacterium metallireducens DSM 15288</name>
    <dbReference type="NCBI Taxonomy" id="871968"/>
    <lineage>
        <taxon>Bacteria</taxon>
        <taxon>Bacillati</taxon>
        <taxon>Bacillota</taxon>
        <taxon>Clostridia</taxon>
        <taxon>Eubacteriales</taxon>
        <taxon>Desulfitobacteriaceae</taxon>
        <taxon>Desulfitobacterium</taxon>
    </lineage>
</organism>
<feature type="domain" description="Peptidase S11 D-alanyl-D-alanine carboxypeptidase A N-terminal" evidence="11">
    <location>
        <begin position="82"/>
        <end position="280"/>
    </location>
</feature>
<dbReference type="GO" id="GO:0071555">
    <property type="term" value="P:cell wall organization"/>
    <property type="evidence" value="ECO:0007669"/>
    <property type="project" value="UniProtKB-KW"/>
</dbReference>
<evidence type="ECO:0000313" key="13">
    <source>
        <dbReference type="Proteomes" id="UP000010847"/>
    </source>
</evidence>
<keyword evidence="13" id="KW-1185">Reference proteome</keyword>
<proteinExistence type="inferred from homology"/>